<dbReference type="InterPro" id="IPR000674">
    <property type="entry name" value="Ald_Oxase/Xan_DH_a/b"/>
</dbReference>
<dbReference type="PANTHER" id="PTHR11908">
    <property type="entry name" value="XANTHINE DEHYDROGENASE"/>
    <property type="match status" value="1"/>
</dbReference>
<sequence>MPGSVLGTEVRRVEDPELLRGEATYVDNLPIPGAAHIAFVRSPFAHAEITGIDTGEAEQADGVLAVYTAADLDLSPVRQLMVVNPDCVRMPLASERVRFVGDAVAAVVAETAAAAADAVELVDVDYEPLPVVADPEDALADDAPLQFPDLGSNIAAGERDEAGADILADADVVARARIENQRVAVVPMEGNAIAVEPGGGYLGGDYDLTIHVSTQMPHVAWQVAAKQFGMDADRIHLVTPHVGGAFGGKIGMIAEHQVVIAAVLRLDRPVKWVETRSENLQAMPHSRAQVQYAELGLKSDGTITGLHCNVIGDCGAYAGFGGGFALGPTRLMSQGVYRIPKISFGSIAALTNTTPTGAFRGAGRPEAAAMLERIIDVGAAELGMDPVELRRKNFLQPDQFPYETLVGATYDSGDYDLPLREALRAADYDELRKEQQRRVDAGETTLLGIGVSTYVEITGGGTSEFAAVEMADDGRATIKVGTSGHGQGHPTSFSMLASDALGIPLERIDFLQSDTAQVPRGGGTGGSRSLQIGGSAVREASELLVEKAKELAATKLEAAVEDIEVTGDGGLGVLGVPSATVSWAELATYAAENGTTLAADTDFTPDGASFPFGAHVSVVDVDTETGKVTPTRHIAVDDCGRVLNPLLVRGQQHGGAVQGISQALWEHYTYDEDGNPSTGTLADYLVPSAMEVPMLEASNTETDSPLNPLGAKGIGESATIGSTPAVQNAVVDAVKHLGVRHIDMPLTPQRVWQAIREAQNGAPADPWRDPPEAFATLPVREGPDPYADEAAV</sequence>
<keyword evidence="6" id="KW-1185">Reference proteome</keyword>
<dbReference type="Pfam" id="PF01315">
    <property type="entry name" value="Ald_Xan_dh_C"/>
    <property type="match status" value="1"/>
</dbReference>
<evidence type="ECO:0000256" key="3">
    <source>
        <dbReference type="SAM" id="MobiDB-lite"/>
    </source>
</evidence>
<evidence type="ECO:0000256" key="1">
    <source>
        <dbReference type="ARBA" id="ARBA00022505"/>
    </source>
</evidence>
<organism evidence="5 6">
    <name type="scientific">Prauserella isguenensis</name>
    <dbReference type="NCBI Taxonomy" id="1470180"/>
    <lineage>
        <taxon>Bacteria</taxon>
        <taxon>Bacillati</taxon>
        <taxon>Actinomycetota</taxon>
        <taxon>Actinomycetes</taxon>
        <taxon>Pseudonocardiales</taxon>
        <taxon>Pseudonocardiaceae</taxon>
        <taxon>Prauserella</taxon>
    </lineage>
</organism>
<dbReference type="EC" id="1.2.7.4" evidence="5"/>
<name>A0A839RZQ1_9PSEU</name>
<dbReference type="Proteomes" id="UP000550714">
    <property type="component" value="Unassembled WGS sequence"/>
</dbReference>
<dbReference type="SUPFAM" id="SSF54665">
    <property type="entry name" value="CO dehydrogenase molybdoprotein N-domain-like"/>
    <property type="match status" value="1"/>
</dbReference>
<dbReference type="InterPro" id="IPR046867">
    <property type="entry name" value="AldOxase/xan_DH_MoCoBD2"/>
</dbReference>
<feature type="region of interest" description="Disordered" evidence="3">
    <location>
        <begin position="760"/>
        <end position="792"/>
    </location>
</feature>
<dbReference type="InterPro" id="IPR016208">
    <property type="entry name" value="Ald_Oxase/xanthine_DH-like"/>
</dbReference>
<reference evidence="5 6" key="1">
    <citation type="submission" date="2020-08" db="EMBL/GenBank/DDBJ databases">
        <title>Genomic Encyclopedia of Type Strains, Phase III (KMG-III): the genomes of soil and plant-associated and newly described type strains.</title>
        <authorList>
            <person name="Whitman W."/>
        </authorList>
    </citation>
    <scope>NUCLEOTIDE SEQUENCE [LARGE SCALE GENOMIC DNA]</scope>
    <source>
        <strain evidence="5 6">CECT 8577</strain>
    </source>
</reference>
<dbReference type="Gene3D" id="3.30.365.10">
    <property type="entry name" value="Aldehyde oxidase/xanthine dehydrogenase, molybdopterin binding domain"/>
    <property type="match status" value="4"/>
</dbReference>
<dbReference type="InterPro" id="IPR036856">
    <property type="entry name" value="Ald_Oxase/Xan_DH_a/b_sf"/>
</dbReference>
<keyword evidence="2 5" id="KW-0560">Oxidoreductase</keyword>
<dbReference type="AlphaFoldDB" id="A0A839RZQ1"/>
<accession>A0A839RZQ1</accession>
<dbReference type="InterPro" id="IPR037165">
    <property type="entry name" value="AldOxase/xan_DH_Mopterin-bd_sf"/>
</dbReference>
<dbReference type="Gene3D" id="3.90.1170.50">
    <property type="entry name" value="Aldehyde oxidase/xanthine dehydrogenase, a/b hammerhead"/>
    <property type="match status" value="1"/>
</dbReference>
<dbReference type="RefSeq" id="WP_183649276.1">
    <property type="nucleotide sequence ID" value="NZ_JACHWU010000001.1"/>
</dbReference>
<dbReference type="Pfam" id="PF02738">
    <property type="entry name" value="MoCoBD_1"/>
    <property type="match status" value="1"/>
</dbReference>
<protein>
    <submittedName>
        <fullName evidence="5">Carbon-monoxide dehydrogenase large subunit</fullName>
        <ecNumber evidence="5">1.2.7.4</ecNumber>
    </submittedName>
</protein>
<gene>
    <name evidence="5" type="ORF">FHS23_001295</name>
</gene>
<dbReference type="SUPFAM" id="SSF56003">
    <property type="entry name" value="Molybdenum cofactor-binding domain"/>
    <property type="match status" value="1"/>
</dbReference>
<dbReference type="EMBL" id="JACHWU010000001">
    <property type="protein sequence ID" value="MBB3050300.1"/>
    <property type="molecule type" value="Genomic_DNA"/>
</dbReference>
<proteinExistence type="predicted"/>
<dbReference type="Pfam" id="PF20256">
    <property type="entry name" value="MoCoBD_2"/>
    <property type="match status" value="1"/>
</dbReference>
<dbReference type="PANTHER" id="PTHR11908:SF132">
    <property type="entry name" value="ALDEHYDE OXIDASE 1-RELATED"/>
    <property type="match status" value="1"/>
</dbReference>
<keyword evidence="1" id="KW-0500">Molybdenum</keyword>
<feature type="domain" description="Aldehyde oxidase/xanthine dehydrogenase a/b hammerhead" evidence="4">
    <location>
        <begin position="20"/>
        <end position="130"/>
    </location>
</feature>
<dbReference type="GO" id="GO:0005506">
    <property type="term" value="F:iron ion binding"/>
    <property type="evidence" value="ECO:0007669"/>
    <property type="project" value="InterPro"/>
</dbReference>
<evidence type="ECO:0000256" key="2">
    <source>
        <dbReference type="ARBA" id="ARBA00023002"/>
    </source>
</evidence>
<dbReference type="InterPro" id="IPR008274">
    <property type="entry name" value="AldOxase/xan_DH_MoCoBD1"/>
</dbReference>
<dbReference type="SMART" id="SM01008">
    <property type="entry name" value="Ald_Xan_dh_C"/>
    <property type="match status" value="1"/>
</dbReference>
<evidence type="ECO:0000313" key="5">
    <source>
        <dbReference type="EMBL" id="MBB3050300.1"/>
    </source>
</evidence>
<dbReference type="GO" id="GO:0043885">
    <property type="term" value="F:anaerobic carbon-monoxide dehydrogenase activity"/>
    <property type="evidence" value="ECO:0007669"/>
    <property type="project" value="UniProtKB-EC"/>
</dbReference>
<evidence type="ECO:0000259" key="4">
    <source>
        <dbReference type="SMART" id="SM01008"/>
    </source>
</evidence>
<evidence type="ECO:0000313" key="6">
    <source>
        <dbReference type="Proteomes" id="UP000550714"/>
    </source>
</evidence>
<comment type="caution">
    <text evidence="5">The sequence shown here is derived from an EMBL/GenBank/DDBJ whole genome shotgun (WGS) entry which is preliminary data.</text>
</comment>